<name>A0ABW2IWH7_9GAMM</name>
<comment type="caution">
    <text evidence="2">The sequence shown here is derived from an EMBL/GenBank/DDBJ whole genome shotgun (WGS) entry which is preliminary data.</text>
</comment>
<evidence type="ECO:0000313" key="3">
    <source>
        <dbReference type="Proteomes" id="UP001596506"/>
    </source>
</evidence>
<dbReference type="InterPro" id="IPR055705">
    <property type="entry name" value="DUF7281"/>
</dbReference>
<keyword evidence="3" id="KW-1185">Reference proteome</keyword>
<dbReference type="Proteomes" id="UP001596506">
    <property type="component" value="Unassembled WGS sequence"/>
</dbReference>
<protein>
    <recommendedName>
        <fullName evidence="1">DUF7281 domain-containing protein</fullName>
    </recommendedName>
</protein>
<sequence length="294" mass="32587">MSPGEFRAIQQVLQSGKTSAQRNKTWTRLHEETGAGSISGRLFLFDQNDLQRLRDYARNRFGLDPLFDSTKVSRVEMAEKNTDEKRAAKSVFGELLLFATTGTAEVTISGRPLSTPPGSILSVKPELVDREALKQTKLVLVENGSLMVEAHRIQLPDGWGDSVLLYRGHGDNFAEAALIASAQPAENLAVYFDFDPEGLEMALQVGRGTVLLPDVVERISVNSKAFDAVNQRNVFRKQNSALNRLKQLSLDNHWTAILNLLEVNELAIMQEHITAHHFSLRAVPTPDSDSAHES</sequence>
<dbReference type="EMBL" id="JBHTBD010000004">
    <property type="protein sequence ID" value="MFC7295317.1"/>
    <property type="molecule type" value="Genomic_DNA"/>
</dbReference>
<feature type="domain" description="DUF7281" evidence="1">
    <location>
        <begin position="94"/>
        <end position="281"/>
    </location>
</feature>
<proteinExistence type="predicted"/>
<evidence type="ECO:0000259" key="1">
    <source>
        <dbReference type="Pfam" id="PF23947"/>
    </source>
</evidence>
<reference evidence="3" key="1">
    <citation type="journal article" date="2019" name="Int. J. Syst. Evol. Microbiol.">
        <title>The Global Catalogue of Microorganisms (GCM) 10K type strain sequencing project: providing services to taxonomists for standard genome sequencing and annotation.</title>
        <authorList>
            <consortium name="The Broad Institute Genomics Platform"/>
            <consortium name="The Broad Institute Genome Sequencing Center for Infectious Disease"/>
            <person name="Wu L."/>
            <person name="Ma J."/>
        </authorList>
    </citation>
    <scope>NUCLEOTIDE SEQUENCE [LARGE SCALE GENOMIC DNA]</scope>
    <source>
        <strain evidence="3">CCUG 60559</strain>
    </source>
</reference>
<organism evidence="2 3">
    <name type="scientific">Marinobacter aromaticivorans</name>
    <dbReference type="NCBI Taxonomy" id="1494078"/>
    <lineage>
        <taxon>Bacteria</taxon>
        <taxon>Pseudomonadati</taxon>
        <taxon>Pseudomonadota</taxon>
        <taxon>Gammaproteobacteria</taxon>
        <taxon>Pseudomonadales</taxon>
        <taxon>Marinobacteraceae</taxon>
        <taxon>Marinobacter</taxon>
    </lineage>
</organism>
<dbReference type="RefSeq" id="WP_100688339.1">
    <property type="nucleotide sequence ID" value="NZ_JBHTBD010000004.1"/>
</dbReference>
<evidence type="ECO:0000313" key="2">
    <source>
        <dbReference type="EMBL" id="MFC7295317.1"/>
    </source>
</evidence>
<gene>
    <name evidence="2" type="ORF">ACFQQA_11330</name>
</gene>
<accession>A0ABW2IWH7</accession>
<dbReference type="Pfam" id="PF23947">
    <property type="entry name" value="DUF7281"/>
    <property type="match status" value="1"/>
</dbReference>